<evidence type="ECO:0000256" key="1">
    <source>
        <dbReference type="SAM" id="MobiDB-lite"/>
    </source>
</evidence>
<dbReference type="STRING" id="1479485.DA73_0226600"/>
<keyword evidence="4" id="KW-1185">Reference proteome</keyword>
<feature type="compositionally biased region" description="Pro residues" evidence="1">
    <location>
        <begin position="199"/>
        <end position="227"/>
    </location>
</feature>
<evidence type="ECO:0000313" key="3">
    <source>
        <dbReference type="EMBL" id="KIE08213.1"/>
    </source>
</evidence>
<protein>
    <submittedName>
        <fullName evidence="3">Uncharacterized protein</fullName>
    </submittedName>
</protein>
<reference evidence="2" key="2">
    <citation type="submission" date="2019-11" db="EMBL/GenBank/DDBJ databases">
        <title>Improved Assembly of Tolypothrix boutellei genome.</title>
        <authorList>
            <person name="Sarangi A.N."/>
            <person name="Mukherjee M."/>
            <person name="Ghosh S."/>
            <person name="Singh D."/>
            <person name="Das A."/>
            <person name="Kant S."/>
            <person name="Prusty A."/>
            <person name="Tripathy S."/>
        </authorList>
    </citation>
    <scope>NUCLEOTIDE SEQUENCE</scope>
    <source>
        <strain evidence="2">VB521301</strain>
    </source>
</reference>
<sequence length="227" mass="24331">MGVWRTEMQRRKKQAIRISVPTLAIVGWLAMTSQGMALSLGSNSTLTNARDFRGCAARLLSAGIAAETVSQACAEALSPRDLGNCVYKIQQRTQIEAATALPTCRQARRPEDLANCVVGISQYSREVVDPTVLSYCGRSLLPVRFAQCVTGLRAEIDFSAAQAYDRCIDASDRTTGYLPTFIPSTSQPAEFSPNYESTPLPPEATPTPSQPPTVPPATAPGPLTPGQ</sequence>
<proteinExistence type="predicted"/>
<evidence type="ECO:0000313" key="2">
    <source>
        <dbReference type="EMBL" id="KAF3885863.1"/>
    </source>
</evidence>
<comment type="caution">
    <text evidence="3">The sequence shown here is derived from an EMBL/GenBank/DDBJ whole genome shotgun (WGS) entry which is preliminary data.</text>
</comment>
<organism evidence="3">
    <name type="scientific">Tolypothrix bouteillei VB521301</name>
    <dbReference type="NCBI Taxonomy" id="1479485"/>
    <lineage>
        <taxon>Bacteria</taxon>
        <taxon>Bacillati</taxon>
        <taxon>Cyanobacteriota</taxon>
        <taxon>Cyanophyceae</taxon>
        <taxon>Nostocales</taxon>
        <taxon>Tolypothrichaceae</taxon>
        <taxon>Tolypothrix</taxon>
    </lineage>
</organism>
<reference evidence="3" key="1">
    <citation type="journal article" date="2015" name="Genome Announc.">
        <title>Draft Genome Sequence of Tolypothrix boutellei Strain VB521301.</title>
        <authorList>
            <person name="Chandrababunaidu M.M."/>
            <person name="Singh D."/>
            <person name="Sen D."/>
            <person name="Bhan S."/>
            <person name="Das S."/>
            <person name="Gupta A."/>
            <person name="Adhikary S.P."/>
            <person name="Tripathy S."/>
        </authorList>
    </citation>
    <scope>NUCLEOTIDE SEQUENCE</scope>
    <source>
        <strain evidence="3">VB521301</strain>
    </source>
</reference>
<name>A0A0C1QWT6_9CYAN</name>
<dbReference type="EMBL" id="JHEG04000001">
    <property type="protein sequence ID" value="KAF3885863.1"/>
    <property type="molecule type" value="Genomic_DNA"/>
</dbReference>
<accession>A0A0C1QWT6</accession>
<gene>
    <name evidence="3" type="ORF">DA73_0226600</name>
    <name evidence="2" type="ORF">DA73_0400010555</name>
</gene>
<feature type="region of interest" description="Disordered" evidence="1">
    <location>
        <begin position="180"/>
        <end position="227"/>
    </location>
</feature>
<dbReference type="EMBL" id="JHEG02000058">
    <property type="protein sequence ID" value="KIE08213.1"/>
    <property type="molecule type" value="Genomic_DNA"/>
</dbReference>
<dbReference type="Proteomes" id="UP000029738">
    <property type="component" value="Unassembled WGS sequence"/>
</dbReference>
<dbReference type="AlphaFoldDB" id="A0A0C1QWT6"/>
<feature type="compositionally biased region" description="Polar residues" evidence="1">
    <location>
        <begin position="182"/>
        <end position="197"/>
    </location>
</feature>
<evidence type="ECO:0000313" key="4">
    <source>
        <dbReference type="Proteomes" id="UP000029738"/>
    </source>
</evidence>